<sequence length="352" mass="37612">MKQRIETRRMLLFLPLLIIPLLAIAFYALGGGKKSAAADQPKQAGINMTLPDAQFNRDTLTDKMSVYDQLKKSGNDTSASEIEAVAGRLGFNGLPEDPQAKAIADKLAALNKEMAKPDEPRATGVVTSKNNASDSALEKDVAKLEMLMKSMQSGSGEDAEMKQLSAMLQSIQEIQNPELAKLKYKNAMPAAAPDSQFRAIPAVIEGDQKAVQGAVVKLKLLDCLIVGGQVIPKGHLIFGLAAFSNQRLNLEIKNIRLGNSIVPVNLTVFDMRDAMSGINAPEAVLADAVNGGVVDAAGSIGITGFDLTTQIAGAGIDAARSLLTKKLKRIKQPLKSGYPLLLRDNTKKQTIH</sequence>
<dbReference type="Pfam" id="PF12508">
    <property type="entry name" value="Transposon_TraM"/>
    <property type="match status" value="1"/>
</dbReference>
<gene>
    <name evidence="2" type="ORF">DDR33_10095</name>
</gene>
<keyword evidence="3" id="KW-1185">Reference proteome</keyword>
<protein>
    <submittedName>
        <fullName evidence="2">Conjugal transfer protein TraM</fullName>
    </submittedName>
</protein>
<dbReference type="AlphaFoldDB" id="A0A2U2PHA5"/>
<dbReference type="EMBL" id="QEAS01000007">
    <property type="protein sequence ID" value="PWG80798.1"/>
    <property type="molecule type" value="Genomic_DNA"/>
</dbReference>
<evidence type="ECO:0000313" key="3">
    <source>
        <dbReference type="Proteomes" id="UP000245647"/>
    </source>
</evidence>
<evidence type="ECO:0000259" key="1">
    <source>
        <dbReference type="Pfam" id="PF12508"/>
    </source>
</evidence>
<dbReference type="Proteomes" id="UP000245647">
    <property type="component" value="Unassembled WGS sequence"/>
</dbReference>
<reference evidence="2 3" key="1">
    <citation type="submission" date="2018-04" db="EMBL/GenBank/DDBJ databases">
        <title>Pedobacter chongqingensis sp. nov., isolated from a rottenly hemp rope.</title>
        <authorList>
            <person name="Cai Y."/>
        </authorList>
    </citation>
    <scope>NUCLEOTIDE SEQUENCE [LARGE SCALE GENOMIC DNA]</scope>
    <source>
        <strain evidence="2 3">FJ4-8</strain>
    </source>
</reference>
<dbReference type="OrthoDB" id="1453786at2"/>
<proteinExistence type="predicted"/>
<evidence type="ECO:0000313" key="2">
    <source>
        <dbReference type="EMBL" id="PWG80798.1"/>
    </source>
</evidence>
<organism evidence="2 3">
    <name type="scientific">Pararcticibacter amylolyticus</name>
    <dbReference type="NCBI Taxonomy" id="2173175"/>
    <lineage>
        <taxon>Bacteria</taxon>
        <taxon>Pseudomonadati</taxon>
        <taxon>Bacteroidota</taxon>
        <taxon>Sphingobacteriia</taxon>
        <taxon>Sphingobacteriales</taxon>
        <taxon>Sphingobacteriaceae</taxon>
        <taxon>Pararcticibacter</taxon>
    </lineage>
</organism>
<accession>A0A2U2PHA5</accession>
<dbReference type="RefSeq" id="WP_109415654.1">
    <property type="nucleotide sequence ID" value="NZ_QEAS01000007.1"/>
</dbReference>
<feature type="domain" description="Conjugative transposon TraM C-terminal" evidence="1">
    <location>
        <begin position="200"/>
        <end position="343"/>
    </location>
</feature>
<name>A0A2U2PHA5_9SPHI</name>
<comment type="caution">
    <text evidence="2">The sequence shown here is derived from an EMBL/GenBank/DDBJ whole genome shotgun (WGS) entry which is preliminary data.</text>
</comment>
<dbReference type="InterPro" id="IPR055407">
    <property type="entry name" value="TraM_C"/>
</dbReference>